<comment type="caution">
    <text evidence="2">The sequence shown here is derived from an EMBL/GenBank/DDBJ whole genome shotgun (WGS) entry which is preliminary data.</text>
</comment>
<reference evidence="2 3" key="1">
    <citation type="journal article" date="2019" name="Sci. Rep.">
        <title>A high-quality genome of Eragrostis curvula grass provides insights into Poaceae evolution and supports new strategies to enhance forage quality.</title>
        <authorList>
            <person name="Carballo J."/>
            <person name="Santos B.A.C.M."/>
            <person name="Zappacosta D."/>
            <person name="Garbus I."/>
            <person name="Selva J.P."/>
            <person name="Gallo C.A."/>
            <person name="Diaz A."/>
            <person name="Albertini E."/>
            <person name="Caccamo M."/>
            <person name="Echenique V."/>
        </authorList>
    </citation>
    <scope>NUCLEOTIDE SEQUENCE [LARGE SCALE GENOMIC DNA]</scope>
    <source>
        <strain evidence="3">cv. Victoria</strain>
        <tissue evidence="2">Leaf</tissue>
    </source>
</reference>
<dbReference type="EMBL" id="RWGY01000039">
    <property type="protein sequence ID" value="TVU08186.1"/>
    <property type="molecule type" value="Genomic_DNA"/>
</dbReference>
<feature type="non-terminal residue" evidence="2">
    <location>
        <position position="1"/>
    </location>
</feature>
<sequence length="144" mass="16079">MLTTTQALAAAHTQSHGPSSLTSTVPSGRWVLPVLRRRQSRRTASKISCRGSSYAEGNGEVGVFTIDRPEPARVKQQETTVKMKAIVTVHLKSESKLDKASRRKDPNWGKLLTTDWLSIQLVSSELNPEWHPMSTISIEVWRSE</sequence>
<keyword evidence="3" id="KW-1185">Reference proteome</keyword>
<protein>
    <submittedName>
        <fullName evidence="2">Uncharacterized protein</fullName>
    </submittedName>
</protein>
<evidence type="ECO:0000313" key="3">
    <source>
        <dbReference type="Proteomes" id="UP000324897"/>
    </source>
</evidence>
<evidence type="ECO:0000256" key="1">
    <source>
        <dbReference type="SAM" id="MobiDB-lite"/>
    </source>
</evidence>
<name>A0A5J9TA10_9POAL</name>
<dbReference type="AlphaFoldDB" id="A0A5J9TA10"/>
<dbReference type="Gramene" id="TVU08186">
    <property type="protein sequence ID" value="TVU08186"/>
    <property type="gene ID" value="EJB05_41577"/>
</dbReference>
<accession>A0A5J9TA10</accession>
<feature type="region of interest" description="Disordered" evidence="1">
    <location>
        <begin position="1"/>
        <end position="24"/>
    </location>
</feature>
<feature type="compositionally biased region" description="Polar residues" evidence="1">
    <location>
        <begin position="15"/>
        <end position="24"/>
    </location>
</feature>
<dbReference type="Proteomes" id="UP000324897">
    <property type="component" value="Chromosome 3"/>
</dbReference>
<organism evidence="2 3">
    <name type="scientific">Eragrostis curvula</name>
    <name type="common">weeping love grass</name>
    <dbReference type="NCBI Taxonomy" id="38414"/>
    <lineage>
        <taxon>Eukaryota</taxon>
        <taxon>Viridiplantae</taxon>
        <taxon>Streptophyta</taxon>
        <taxon>Embryophyta</taxon>
        <taxon>Tracheophyta</taxon>
        <taxon>Spermatophyta</taxon>
        <taxon>Magnoliopsida</taxon>
        <taxon>Liliopsida</taxon>
        <taxon>Poales</taxon>
        <taxon>Poaceae</taxon>
        <taxon>PACMAD clade</taxon>
        <taxon>Chloridoideae</taxon>
        <taxon>Eragrostideae</taxon>
        <taxon>Eragrostidinae</taxon>
        <taxon>Eragrostis</taxon>
    </lineage>
</organism>
<gene>
    <name evidence="2" type="ORF">EJB05_41577</name>
</gene>
<feature type="compositionally biased region" description="Low complexity" evidence="1">
    <location>
        <begin position="1"/>
        <end position="14"/>
    </location>
</feature>
<proteinExistence type="predicted"/>
<evidence type="ECO:0000313" key="2">
    <source>
        <dbReference type="EMBL" id="TVU08186.1"/>
    </source>
</evidence>